<dbReference type="VEuPathDB" id="TriTrypDB:BSAL_26970"/>
<sequence>MNPTMSVLDEVVALVLRALCYNDGIMFCELEERTDATFENTLLVMGRCTCPLVLHVSAIVFNSASTAHHV</sequence>
<gene>
    <name evidence="1" type="ORF">BSAL_26970</name>
</gene>
<proteinExistence type="predicted"/>
<keyword evidence="2" id="KW-1185">Reference proteome</keyword>
<evidence type="ECO:0000313" key="1">
    <source>
        <dbReference type="EMBL" id="CUG90478.1"/>
    </source>
</evidence>
<dbReference type="Proteomes" id="UP000051952">
    <property type="component" value="Unassembled WGS sequence"/>
</dbReference>
<dbReference type="AlphaFoldDB" id="A0A0S4JMH4"/>
<reference evidence="2" key="1">
    <citation type="submission" date="2015-09" db="EMBL/GenBank/DDBJ databases">
        <authorList>
            <consortium name="Pathogen Informatics"/>
        </authorList>
    </citation>
    <scope>NUCLEOTIDE SEQUENCE [LARGE SCALE GENOMIC DNA]</scope>
    <source>
        <strain evidence="2">Lake Konstanz</strain>
    </source>
</reference>
<name>A0A0S4JMH4_BODSA</name>
<organism evidence="1 2">
    <name type="scientific">Bodo saltans</name>
    <name type="common">Flagellated protozoan</name>
    <dbReference type="NCBI Taxonomy" id="75058"/>
    <lineage>
        <taxon>Eukaryota</taxon>
        <taxon>Discoba</taxon>
        <taxon>Euglenozoa</taxon>
        <taxon>Kinetoplastea</taxon>
        <taxon>Metakinetoplastina</taxon>
        <taxon>Eubodonida</taxon>
        <taxon>Bodonidae</taxon>
        <taxon>Bodo</taxon>
    </lineage>
</organism>
<evidence type="ECO:0000313" key="2">
    <source>
        <dbReference type="Proteomes" id="UP000051952"/>
    </source>
</evidence>
<accession>A0A0S4JMH4</accession>
<protein>
    <submittedName>
        <fullName evidence="1">Uncharacterized protein</fullName>
    </submittedName>
</protein>
<dbReference type="EMBL" id="CYKH01001836">
    <property type="protein sequence ID" value="CUG90478.1"/>
    <property type="molecule type" value="Genomic_DNA"/>
</dbReference>